<comment type="similarity">
    <text evidence="1">Belongs to the peptidase C48 family.</text>
</comment>
<evidence type="ECO:0000256" key="1">
    <source>
        <dbReference type="ARBA" id="ARBA00005234"/>
    </source>
</evidence>
<feature type="compositionally biased region" description="Polar residues" evidence="4">
    <location>
        <begin position="1404"/>
        <end position="1418"/>
    </location>
</feature>
<feature type="compositionally biased region" description="Acidic residues" evidence="4">
    <location>
        <begin position="1598"/>
        <end position="1608"/>
    </location>
</feature>
<name>A0ABQ5KNZ7_9EUKA</name>
<feature type="compositionally biased region" description="Low complexity" evidence="4">
    <location>
        <begin position="458"/>
        <end position="471"/>
    </location>
</feature>
<feature type="compositionally biased region" description="Basic residues" evidence="4">
    <location>
        <begin position="1392"/>
        <end position="1403"/>
    </location>
</feature>
<dbReference type="InterPro" id="IPR038765">
    <property type="entry name" value="Papain-like_cys_pep_sf"/>
</dbReference>
<feature type="compositionally biased region" description="Basic and acidic residues" evidence="4">
    <location>
        <begin position="1583"/>
        <end position="1597"/>
    </location>
</feature>
<feature type="region of interest" description="Disordered" evidence="4">
    <location>
        <begin position="1207"/>
        <end position="1288"/>
    </location>
</feature>
<feature type="region of interest" description="Disordered" evidence="4">
    <location>
        <begin position="1566"/>
        <end position="1608"/>
    </location>
</feature>
<dbReference type="Gene3D" id="3.40.395.10">
    <property type="entry name" value="Adenoviral Proteinase, Chain A"/>
    <property type="match status" value="2"/>
</dbReference>
<sequence>MSDRYHFESHYGSDRCFYDKNNCLVRVSDIDMMGSSTMVPQEVPFHIPPITPVTLRHMPHYFSINPCFPDPHPRMHPERPIHQSRMLPYPENFFDEMDFTRQQYPPVSQTYSSVIPEIPLPSTIPEIPLPSTIPEIPDLECIEVEQPMEIESAKPSKPPLTTRKSSRQKSKTLSTKPEESKPKPKPKPKSKSSKSSKSGKSSASVEASEELYVPQDQPMEIESAKPSKPPLTTRKSSRQKSKTLSTKPEESKPKPKPKPKSKSSKSSKSGKSSASVEASEELYVPQDVSSNLYVKQYNFRQRKGLKPQAHLDSRPSKPLPNDLYTIDPPPALSEQGLGHILSLALYRCLFGVCELSSSWTNNGLIIKGWSWKVGKDRGKQILDRVYQFRNPYVEDGYIGEEEEREEEEGEEEEVEKEKESVTSVEQEDVSVVETQCDTERDEIMAKKEEEEKRESVESQDSSDTSSSGSDMEVNDFKIQQQLDEDTAERSNNESNTLEESLKQLETQSTLTDDCSNNRKDEKQSPERQSLQTKEQEPPKCVELVNNTPNFFDLLYIRDVIVFLSQSEAIFGSSSISDVIDSIPNDISSTTLQKMENCDNISSFCDAFVSHIHSFDSLFDRILEEKSRRKTEISCEIEKEIERRRVLEAKYRDLKDKEKQNSQSRQPMTCEAISGSIEVLPSDPTIPDPSIDINTKSERDTIVPSILLAHQGTEEEEEEEEEEGVVINSQEHAIQSDSLHSTQIGEGYGHPTNKMDELSSMVVIPIESKETEKETEKEKEEKEEEGKEIDTKDVQDISLLMRELNSLPPLYRSSESILFHLSTLTHTHALSLPFPLLCDVLDPFHMVSDIIIELYPRILLTEDENDQNVDRGTCGVYGDTHSNTAEVREQQKQLSFHGVVKDQSCSDTLVQSSTISSFLTLKDIRDKIIFFLPQFFSLLSSRAAKFDTLLPWINKDIFSALYLFIPVNRDVHWTLIVCVKPGEIVEHWIGKKVQSSTISSFLTLKDIRDKIIFFLPQFFSLLSSRAAKFDTLLPWINKDIFSALYLFIPVNRDVHWTLIVCVKPGEIVEHWIGKKGLDEWREQWKLRKLKRNRTVQSLETPSVEGASEPKDSAISSDTFEWTGDMVSEDTPLSSRVRYFLNSSLSRALCPSILFFDSAEQGLKKGAFHIRTWLNDMVSTVLGQERVWQLVEEENWRKQSIKARELRRQQKKEEEEEEEEEEEKSQDESTDKDVEPVYIGKRRTLSRSLSSSSRRSSSSRYSRTQTTDHSQESQEYETATSNGESQEGCKNDGFSVEFIPSVSSSLTTEPIPLLFSEKDRKKMAPIFIHCLTKHHVFADCVNPLIFPTISMSAASQMNGIDCGLYVGLFERLLLCGGEVGDDWKNHVVKKRERVEKGKKRQKRKYSGSSTSVEPSPKQPNIEQLDELSITDMKAIDFAALLNCIPHHKLPCSDVISRYDSPDSPYCQYPYECPLYHLDSKLPDIIKRYDPFSPENMELENKMVDDAALVLVNEMEATRTAEDTQISPKEEERKKSSAMSKKEGSRNDNIEDIEDVIVNIEYVNDVECCEEKEEEEGEGIEANDDDSSKGKEKEPTKSLKEEEEEGEEGDQMVDISDVAEYLQKKYISEVKKYTYLSPEIHIPDIEDFIGHIITSIFHVKYGFSLDFQQFAKEWWLSAASSNQFLHCVVREFDNLCIKMATNNVVLEESILNVRVDFARRALFDGVATLVTKTLKQEWRTEKIDVIDVDETFSVMKVVVDDDIEIIECD</sequence>
<evidence type="ECO:0000256" key="2">
    <source>
        <dbReference type="ARBA" id="ARBA00022670"/>
    </source>
</evidence>
<dbReference type="PROSITE" id="PS50600">
    <property type="entry name" value="ULP_PROTEASE"/>
    <property type="match status" value="1"/>
</dbReference>
<feature type="region of interest" description="Disordered" evidence="4">
    <location>
        <begin position="397"/>
        <end position="539"/>
    </location>
</feature>
<feature type="compositionally biased region" description="Low complexity" evidence="4">
    <location>
        <begin position="195"/>
        <end position="206"/>
    </location>
</feature>
<feature type="domain" description="Ubiquitin-like protease family profile" evidence="5">
    <location>
        <begin position="796"/>
        <end position="1371"/>
    </location>
</feature>
<evidence type="ECO:0000259" key="5">
    <source>
        <dbReference type="PROSITE" id="PS50600"/>
    </source>
</evidence>
<feature type="compositionally biased region" description="Low complexity" evidence="4">
    <location>
        <begin position="1244"/>
        <end position="1262"/>
    </location>
</feature>
<dbReference type="PANTHER" id="PTHR36812:SF9">
    <property type="entry name" value="MYB-LIKE PROTEIN X ISOFORM X1"/>
    <property type="match status" value="1"/>
</dbReference>
<gene>
    <name evidence="6" type="ORF">ADUPG1_006749</name>
</gene>
<feature type="compositionally biased region" description="Polar residues" evidence="4">
    <location>
        <begin position="492"/>
        <end position="514"/>
    </location>
</feature>
<feature type="region of interest" description="Disordered" evidence="4">
    <location>
        <begin position="764"/>
        <end position="789"/>
    </location>
</feature>
<reference evidence="6" key="1">
    <citation type="submission" date="2022-03" db="EMBL/GenBank/DDBJ databases">
        <title>Draft genome sequence of Aduncisulcus paluster, a free-living microaerophilic Fornicata.</title>
        <authorList>
            <person name="Yuyama I."/>
            <person name="Kume K."/>
            <person name="Tamura T."/>
            <person name="Inagaki Y."/>
            <person name="Hashimoto T."/>
        </authorList>
    </citation>
    <scope>NUCLEOTIDE SEQUENCE</scope>
    <source>
        <strain evidence="6">NY0171</strain>
    </source>
</reference>
<feature type="compositionally biased region" description="Polar residues" evidence="4">
    <location>
        <begin position="1274"/>
        <end position="1283"/>
    </location>
</feature>
<proteinExistence type="inferred from homology"/>
<evidence type="ECO:0000313" key="7">
    <source>
        <dbReference type="Proteomes" id="UP001057375"/>
    </source>
</evidence>
<keyword evidence="3" id="KW-0378">Hydrolase</keyword>
<dbReference type="InterPro" id="IPR003653">
    <property type="entry name" value="Peptidase_C48_C"/>
</dbReference>
<evidence type="ECO:0000313" key="6">
    <source>
        <dbReference type="EMBL" id="GKT32650.1"/>
    </source>
</evidence>
<dbReference type="Proteomes" id="UP001057375">
    <property type="component" value="Unassembled WGS sequence"/>
</dbReference>
<feature type="compositionally biased region" description="Basic residues" evidence="4">
    <location>
        <begin position="183"/>
        <end position="194"/>
    </location>
</feature>
<feature type="compositionally biased region" description="Acidic residues" evidence="4">
    <location>
        <begin position="1212"/>
        <end position="1223"/>
    </location>
</feature>
<dbReference type="PANTHER" id="PTHR36812">
    <property type="entry name" value="NEUROFILAMENT TRIPLET M PROTEIN-LIKE PROTEIN"/>
    <property type="match status" value="1"/>
</dbReference>
<feature type="region of interest" description="Disordered" evidence="4">
    <location>
        <begin position="1392"/>
        <end position="1418"/>
    </location>
</feature>
<dbReference type="EMBL" id="BQXS01010025">
    <property type="protein sequence ID" value="GKT32650.1"/>
    <property type="molecule type" value="Genomic_DNA"/>
</dbReference>
<keyword evidence="2" id="KW-0645">Protease</keyword>
<feature type="region of interest" description="Disordered" evidence="4">
    <location>
        <begin position="148"/>
        <end position="281"/>
    </location>
</feature>
<feature type="compositionally biased region" description="Basic and acidic residues" evidence="4">
    <location>
        <begin position="1224"/>
        <end position="1233"/>
    </location>
</feature>
<accession>A0ABQ5KNZ7</accession>
<feature type="compositionally biased region" description="Acidic residues" evidence="4">
    <location>
        <begin position="1566"/>
        <end position="1582"/>
    </location>
</feature>
<feature type="compositionally biased region" description="Basic and acidic residues" evidence="4">
    <location>
        <begin position="766"/>
        <end position="789"/>
    </location>
</feature>
<feature type="compositionally biased region" description="Acidic residues" evidence="4">
    <location>
        <begin position="397"/>
        <end position="414"/>
    </location>
</feature>
<feature type="compositionally biased region" description="Basic and acidic residues" evidence="4">
    <location>
        <begin position="1515"/>
        <end position="1546"/>
    </location>
</feature>
<dbReference type="SUPFAM" id="SSF54001">
    <property type="entry name" value="Cysteine proteinases"/>
    <property type="match status" value="2"/>
</dbReference>
<protein>
    <submittedName>
        <fullName evidence="6">RP1/RP1L1/DCX like protein</fullName>
    </submittedName>
</protein>
<evidence type="ECO:0000256" key="3">
    <source>
        <dbReference type="ARBA" id="ARBA00022801"/>
    </source>
</evidence>
<comment type="caution">
    <text evidence="6">The sequence shown here is derived from an EMBL/GenBank/DDBJ whole genome shotgun (WGS) entry which is preliminary data.</text>
</comment>
<feature type="compositionally biased region" description="Basic residues" evidence="4">
    <location>
        <begin position="254"/>
        <end position="265"/>
    </location>
</feature>
<feature type="compositionally biased region" description="Basic and acidic residues" evidence="4">
    <location>
        <begin position="515"/>
        <end position="525"/>
    </location>
</feature>
<evidence type="ECO:0000256" key="4">
    <source>
        <dbReference type="SAM" id="MobiDB-lite"/>
    </source>
</evidence>
<feature type="compositionally biased region" description="Low complexity" evidence="4">
    <location>
        <begin position="266"/>
        <end position="277"/>
    </location>
</feature>
<organism evidence="6 7">
    <name type="scientific">Aduncisulcus paluster</name>
    <dbReference type="NCBI Taxonomy" id="2918883"/>
    <lineage>
        <taxon>Eukaryota</taxon>
        <taxon>Metamonada</taxon>
        <taxon>Carpediemonas-like organisms</taxon>
        <taxon>Aduncisulcus</taxon>
    </lineage>
</organism>
<feature type="compositionally biased region" description="Basic and acidic residues" evidence="4">
    <location>
        <begin position="437"/>
        <end position="456"/>
    </location>
</feature>
<feature type="region of interest" description="Disordered" evidence="4">
    <location>
        <begin position="1515"/>
        <end position="1547"/>
    </location>
</feature>
<keyword evidence="7" id="KW-1185">Reference proteome</keyword>